<reference evidence="3" key="1">
    <citation type="submission" date="2016-06" db="EMBL/GenBank/DDBJ databases">
        <authorList>
            <person name="Varghese N."/>
            <person name="Submissions Spin"/>
        </authorList>
    </citation>
    <scope>NUCLEOTIDE SEQUENCE [LARGE SCALE GENOMIC DNA]</scope>
    <source>
        <strain evidence="3">DSM 43168</strain>
    </source>
</reference>
<dbReference type="EMBL" id="FMCT01000011">
    <property type="protein sequence ID" value="SCF39344.1"/>
    <property type="molecule type" value="Genomic_DNA"/>
</dbReference>
<dbReference type="CDD" id="cd00085">
    <property type="entry name" value="HNHc"/>
    <property type="match status" value="1"/>
</dbReference>
<dbReference type="GO" id="GO:0003676">
    <property type="term" value="F:nucleic acid binding"/>
    <property type="evidence" value="ECO:0007669"/>
    <property type="project" value="InterPro"/>
</dbReference>
<feature type="domain" description="HNH nuclease" evidence="1">
    <location>
        <begin position="107"/>
        <end position="167"/>
    </location>
</feature>
<name>A0A1C5A2S8_9ACTN</name>
<evidence type="ECO:0000259" key="1">
    <source>
        <dbReference type="SMART" id="SM00507"/>
    </source>
</evidence>
<dbReference type="InterPro" id="IPR002711">
    <property type="entry name" value="HNH"/>
</dbReference>
<sequence length="174" mass="18772">MRTRADSPTKTCTAPGCNGALRARGLCSTHYNQRHQPNRHASHTVACTVCGTEVQRPTKARRRPTCSVACRTLLQHGASSGMTGTYDWARDAAIRARRAGATVIEVFDRSEVFVRDQWICQLCGLPTDVTASPFDPSSPTVDHIVPLSKGGEHTLANTQCSHLGCNSSKSDHAA</sequence>
<dbReference type="SMART" id="SM00507">
    <property type="entry name" value="HNHc"/>
    <property type="match status" value="1"/>
</dbReference>
<organism evidence="2 3">
    <name type="scientific">Micromonospora carbonacea</name>
    <dbReference type="NCBI Taxonomy" id="47853"/>
    <lineage>
        <taxon>Bacteria</taxon>
        <taxon>Bacillati</taxon>
        <taxon>Actinomycetota</taxon>
        <taxon>Actinomycetes</taxon>
        <taxon>Micromonosporales</taxon>
        <taxon>Micromonosporaceae</taxon>
        <taxon>Micromonospora</taxon>
    </lineage>
</organism>
<accession>A0A1C5A2S8</accession>
<dbReference type="AlphaFoldDB" id="A0A1C5A2S8"/>
<dbReference type="PANTHER" id="PTHR33877">
    <property type="entry name" value="SLL1193 PROTEIN"/>
    <property type="match status" value="1"/>
</dbReference>
<keyword evidence="2" id="KW-0378">Hydrolase</keyword>
<dbReference type="RefSeq" id="WP_074476546.1">
    <property type="nucleotide sequence ID" value="NZ_FMCT01000011.1"/>
</dbReference>
<gene>
    <name evidence="2" type="ORF">GA0070563_1119</name>
</gene>
<dbReference type="PANTHER" id="PTHR33877:SF2">
    <property type="entry name" value="OS07G0170200 PROTEIN"/>
    <property type="match status" value="1"/>
</dbReference>
<dbReference type="GO" id="GO:0004519">
    <property type="term" value="F:endonuclease activity"/>
    <property type="evidence" value="ECO:0007669"/>
    <property type="project" value="UniProtKB-KW"/>
</dbReference>
<keyword evidence="2" id="KW-0540">Nuclease</keyword>
<dbReference type="Proteomes" id="UP000183585">
    <property type="component" value="Unassembled WGS sequence"/>
</dbReference>
<dbReference type="GO" id="GO:0008270">
    <property type="term" value="F:zinc ion binding"/>
    <property type="evidence" value="ECO:0007669"/>
    <property type="project" value="InterPro"/>
</dbReference>
<proteinExistence type="predicted"/>
<evidence type="ECO:0000313" key="3">
    <source>
        <dbReference type="Proteomes" id="UP000183585"/>
    </source>
</evidence>
<dbReference type="Gene3D" id="1.10.30.50">
    <property type="match status" value="1"/>
</dbReference>
<dbReference type="InterPro" id="IPR003615">
    <property type="entry name" value="HNH_nuc"/>
</dbReference>
<keyword evidence="2" id="KW-0255">Endonuclease</keyword>
<evidence type="ECO:0000313" key="2">
    <source>
        <dbReference type="EMBL" id="SCF39344.1"/>
    </source>
</evidence>
<dbReference type="Pfam" id="PF01844">
    <property type="entry name" value="HNH"/>
    <property type="match status" value="1"/>
</dbReference>
<dbReference type="InterPro" id="IPR052892">
    <property type="entry name" value="NA-targeting_endonuclease"/>
</dbReference>
<protein>
    <submittedName>
        <fullName evidence="2">HNH endonuclease</fullName>
    </submittedName>
</protein>
<keyword evidence="3" id="KW-1185">Reference proteome</keyword>